<accession>A0A3N5B2D0</accession>
<sequence>MKQKTNSPVLFNAEEIYKTFFCNGRCLIDLDFPMTFLYFLNNIAQDDDKIILINVNQEK</sequence>
<dbReference type="EMBL" id="RKRG01000002">
    <property type="protein sequence ID" value="RPF51423.1"/>
    <property type="molecule type" value="Genomic_DNA"/>
</dbReference>
<evidence type="ECO:0000313" key="1">
    <source>
        <dbReference type="EMBL" id="RPF51423.1"/>
    </source>
</evidence>
<gene>
    <name evidence="1" type="ORF">EDC42_0747</name>
</gene>
<dbReference type="AlphaFoldDB" id="A0A3N5B2D0"/>
<reference evidence="1 2" key="1">
    <citation type="submission" date="2018-11" db="EMBL/GenBank/DDBJ databases">
        <title>Genomic Encyclopedia of Type Strains, Phase IV (KMG-IV): sequencing the most valuable type-strain genomes for metagenomic binning, comparative biology and taxonomic classification.</title>
        <authorList>
            <person name="Goeker M."/>
        </authorList>
    </citation>
    <scope>NUCLEOTIDE SEQUENCE [LARGE SCALE GENOMIC DNA]</scope>
    <source>
        <strain evidence="1 2">DSM 11977</strain>
    </source>
</reference>
<dbReference type="RefSeq" id="WP_069572708.1">
    <property type="nucleotide sequence ID" value="NZ_RKRG01000002.1"/>
</dbReference>
<organism evidence="1 2">
    <name type="scientific">Methanobrevibacter gottschalkii DSM 11977</name>
    <dbReference type="NCBI Taxonomy" id="1122229"/>
    <lineage>
        <taxon>Archaea</taxon>
        <taxon>Methanobacteriati</taxon>
        <taxon>Methanobacteriota</taxon>
        <taxon>Methanomada group</taxon>
        <taxon>Methanobacteria</taxon>
        <taxon>Methanobacteriales</taxon>
        <taxon>Methanobacteriaceae</taxon>
        <taxon>Methanobrevibacter</taxon>
    </lineage>
</organism>
<comment type="caution">
    <text evidence="1">The sequence shown here is derived from an EMBL/GenBank/DDBJ whole genome shotgun (WGS) entry which is preliminary data.</text>
</comment>
<protein>
    <submittedName>
        <fullName evidence="1">Uncharacterized protein</fullName>
    </submittedName>
</protein>
<name>A0A3N5B2D0_9EURY</name>
<proteinExistence type="predicted"/>
<dbReference type="Proteomes" id="UP000271783">
    <property type="component" value="Unassembled WGS sequence"/>
</dbReference>
<evidence type="ECO:0000313" key="2">
    <source>
        <dbReference type="Proteomes" id="UP000271783"/>
    </source>
</evidence>
<keyword evidence="2" id="KW-1185">Reference proteome</keyword>